<reference evidence="1" key="1">
    <citation type="submission" date="2022-04" db="EMBL/GenBank/DDBJ databases">
        <title>Genome of the entomopathogenic fungus Entomophthora muscae.</title>
        <authorList>
            <person name="Elya C."/>
            <person name="Lovett B.R."/>
            <person name="Lee E."/>
            <person name="Macias A.M."/>
            <person name="Hajek A.E."/>
            <person name="De Bivort B.L."/>
            <person name="Kasson M.T."/>
            <person name="De Fine Licht H.H."/>
            <person name="Stajich J.E."/>
        </authorList>
    </citation>
    <scope>NUCLEOTIDE SEQUENCE</scope>
    <source>
        <strain evidence="1">Berkeley</strain>
    </source>
</reference>
<accession>A0ACC2SM16</accession>
<dbReference type="EMBL" id="QTSX02004976">
    <property type="protein sequence ID" value="KAJ9063201.1"/>
    <property type="molecule type" value="Genomic_DNA"/>
</dbReference>
<comment type="caution">
    <text evidence="1">The sequence shown here is derived from an EMBL/GenBank/DDBJ whole genome shotgun (WGS) entry which is preliminary data.</text>
</comment>
<dbReference type="Proteomes" id="UP001165960">
    <property type="component" value="Unassembled WGS sequence"/>
</dbReference>
<keyword evidence="2" id="KW-1185">Reference proteome</keyword>
<sequence>MVCITLSGVIATIILASGPWSWNLSYDELCLTGLQPIQSQKMTDQLPRVGFLEEGAFMSAENGLAVQYRLVV</sequence>
<evidence type="ECO:0000313" key="1">
    <source>
        <dbReference type="EMBL" id="KAJ9063201.1"/>
    </source>
</evidence>
<name>A0ACC2SM16_9FUNG</name>
<evidence type="ECO:0000313" key="2">
    <source>
        <dbReference type="Proteomes" id="UP001165960"/>
    </source>
</evidence>
<protein>
    <submittedName>
        <fullName evidence="1">Uncharacterized protein</fullName>
    </submittedName>
</protein>
<gene>
    <name evidence="1" type="ORF">DSO57_1002501</name>
</gene>
<proteinExistence type="predicted"/>
<organism evidence="1 2">
    <name type="scientific">Entomophthora muscae</name>
    <dbReference type="NCBI Taxonomy" id="34485"/>
    <lineage>
        <taxon>Eukaryota</taxon>
        <taxon>Fungi</taxon>
        <taxon>Fungi incertae sedis</taxon>
        <taxon>Zoopagomycota</taxon>
        <taxon>Entomophthoromycotina</taxon>
        <taxon>Entomophthoromycetes</taxon>
        <taxon>Entomophthorales</taxon>
        <taxon>Entomophthoraceae</taxon>
        <taxon>Entomophthora</taxon>
    </lineage>
</organism>